<dbReference type="OrthoDB" id="10272400at2759"/>
<organism evidence="1 2">
    <name type="scientific">Parasponia andersonii</name>
    <name type="common">Sponia andersonii</name>
    <dbReference type="NCBI Taxonomy" id="3476"/>
    <lineage>
        <taxon>Eukaryota</taxon>
        <taxon>Viridiplantae</taxon>
        <taxon>Streptophyta</taxon>
        <taxon>Embryophyta</taxon>
        <taxon>Tracheophyta</taxon>
        <taxon>Spermatophyta</taxon>
        <taxon>Magnoliopsida</taxon>
        <taxon>eudicotyledons</taxon>
        <taxon>Gunneridae</taxon>
        <taxon>Pentapetalae</taxon>
        <taxon>rosids</taxon>
        <taxon>fabids</taxon>
        <taxon>Rosales</taxon>
        <taxon>Cannabaceae</taxon>
        <taxon>Parasponia</taxon>
    </lineage>
</organism>
<keyword evidence="2" id="KW-1185">Reference proteome</keyword>
<gene>
    <name evidence="1" type="ORF">PanWU01x14_108370</name>
</gene>
<accession>A0A2P5D038</accession>
<dbReference type="Proteomes" id="UP000237105">
    <property type="component" value="Unassembled WGS sequence"/>
</dbReference>
<comment type="caution">
    <text evidence="1">The sequence shown here is derived from an EMBL/GenBank/DDBJ whole genome shotgun (WGS) entry which is preliminary data.</text>
</comment>
<evidence type="ECO:0000313" key="1">
    <source>
        <dbReference type="EMBL" id="PON66595.1"/>
    </source>
</evidence>
<proteinExistence type="predicted"/>
<sequence>MKIRVCYRPTRICHVAKKSQNVHTNLPLSPDRLFCPKPTICRSCKVQPSDILTANMPHRSNNCPSKPDYPNRCCS</sequence>
<evidence type="ECO:0000313" key="2">
    <source>
        <dbReference type="Proteomes" id="UP000237105"/>
    </source>
</evidence>
<dbReference type="EMBL" id="JXTB01000078">
    <property type="protein sequence ID" value="PON66595.1"/>
    <property type="molecule type" value="Genomic_DNA"/>
</dbReference>
<name>A0A2P5D038_PARAD</name>
<protein>
    <submittedName>
        <fullName evidence="1">Uncharacterized protein</fullName>
    </submittedName>
</protein>
<dbReference type="AlphaFoldDB" id="A0A2P5D038"/>
<reference evidence="2" key="1">
    <citation type="submission" date="2016-06" db="EMBL/GenBank/DDBJ databases">
        <title>Parallel loss of symbiosis genes in relatives of nitrogen-fixing non-legume Parasponia.</title>
        <authorList>
            <person name="Van Velzen R."/>
            <person name="Holmer R."/>
            <person name="Bu F."/>
            <person name="Rutten L."/>
            <person name="Van Zeijl A."/>
            <person name="Liu W."/>
            <person name="Santuari L."/>
            <person name="Cao Q."/>
            <person name="Sharma T."/>
            <person name="Shen D."/>
            <person name="Roswanjaya Y."/>
            <person name="Wardhani T."/>
            <person name="Kalhor M.S."/>
            <person name="Jansen J."/>
            <person name="Van den Hoogen J."/>
            <person name="Gungor B."/>
            <person name="Hartog M."/>
            <person name="Hontelez J."/>
            <person name="Verver J."/>
            <person name="Yang W.-C."/>
            <person name="Schijlen E."/>
            <person name="Repin R."/>
            <person name="Schilthuizen M."/>
            <person name="Schranz E."/>
            <person name="Heidstra R."/>
            <person name="Miyata K."/>
            <person name="Fedorova E."/>
            <person name="Kohlen W."/>
            <person name="Bisseling T."/>
            <person name="Smit S."/>
            <person name="Geurts R."/>
        </authorList>
    </citation>
    <scope>NUCLEOTIDE SEQUENCE [LARGE SCALE GENOMIC DNA]</scope>
    <source>
        <strain evidence="2">cv. WU1-14</strain>
    </source>
</reference>